<proteinExistence type="inferred from homology"/>
<keyword evidence="11 13" id="KW-0472">Membrane</keyword>
<comment type="cofactor">
    <cofactor evidence="1">
        <name>heme b</name>
        <dbReference type="ChEBI" id="CHEBI:60344"/>
    </cofactor>
</comment>
<evidence type="ECO:0000256" key="3">
    <source>
        <dbReference type="ARBA" id="ARBA00022448"/>
    </source>
</evidence>
<dbReference type="GO" id="GO:0046872">
    <property type="term" value="F:metal ion binding"/>
    <property type="evidence" value="ECO:0007669"/>
    <property type="project" value="UniProtKB-KW"/>
</dbReference>
<evidence type="ECO:0000256" key="4">
    <source>
        <dbReference type="ARBA" id="ARBA00022475"/>
    </source>
</evidence>
<evidence type="ECO:0000256" key="1">
    <source>
        <dbReference type="ARBA" id="ARBA00001970"/>
    </source>
</evidence>
<dbReference type="InterPro" id="IPR052168">
    <property type="entry name" value="Cytochrome_b561_oxidase"/>
</dbReference>
<comment type="similarity">
    <text evidence="12">Belongs to the cytochrome b561 family.</text>
</comment>
<evidence type="ECO:0000256" key="5">
    <source>
        <dbReference type="ARBA" id="ARBA00022617"/>
    </source>
</evidence>
<dbReference type="Proteomes" id="UP000189966">
    <property type="component" value="Unassembled WGS sequence"/>
</dbReference>
<evidence type="ECO:0000256" key="12">
    <source>
        <dbReference type="ARBA" id="ARBA00037975"/>
    </source>
</evidence>
<evidence type="ECO:0000256" key="11">
    <source>
        <dbReference type="ARBA" id="ARBA00023136"/>
    </source>
</evidence>
<dbReference type="GO" id="GO:0005886">
    <property type="term" value="C:plasma membrane"/>
    <property type="evidence" value="ECO:0007669"/>
    <property type="project" value="UniProtKB-SubCell"/>
</dbReference>
<feature type="transmembrane region" description="Helical" evidence="13">
    <location>
        <begin position="54"/>
        <end position="71"/>
    </location>
</feature>
<feature type="domain" description="Cytochrome b561 bacterial/Ni-hydrogenase" evidence="14">
    <location>
        <begin position="9"/>
        <end position="179"/>
    </location>
</feature>
<organism evidence="15 16">
    <name type="scientific">Photobacterium piscicola</name>
    <dbReference type="NCBI Taxonomy" id="1378299"/>
    <lineage>
        <taxon>Bacteria</taxon>
        <taxon>Pseudomonadati</taxon>
        <taxon>Pseudomonadota</taxon>
        <taxon>Gammaproteobacteria</taxon>
        <taxon>Vibrionales</taxon>
        <taxon>Vibrionaceae</taxon>
        <taxon>Photobacterium</taxon>
    </lineage>
</organism>
<dbReference type="InterPro" id="IPR011577">
    <property type="entry name" value="Cyt_b561_bac/Ni-Hgenase"/>
</dbReference>
<dbReference type="GO" id="GO:0020037">
    <property type="term" value="F:heme binding"/>
    <property type="evidence" value="ECO:0007669"/>
    <property type="project" value="TreeGrafter"/>
</dbReference>
<dbReference type="Pfam" id="PF01292">
    <property type="entry name" value="Ni_hydr_CYTB"/>
    <property type="match status" value="1"/>
</dbReference>
<dbReference type="OrthoDB" id="9793784at2"/>
<protein>
    <recommendedName>
        <fullName evidence="14">Cytochrome b561 bacterial/Ni-hydrogenase domain-containing protein</fullName>
    </recommendedName>
</protein>
<evidence type="ECO:0000256" key="9">
    <source>
        <dbReference type="ARBA" id="ARBA00022989"/>
    </source>
</evidence>
<dbReference type="PANTHER" id="PTHR30529:SF1">
    <property type="entry name" value="CYTOCHROME B561 HOMOLOG 2"/>
    <property type="match status" value="1"/>
</dbReference>
<comment type="subcellular location">
    <subcellularLocation>
        <location evidence="2">Cell membrane</location>
        <topology evidence="2">Multi-pass membrane protein</topology>
    </subcellularLocation>
</comment>
<evidence type="ECO:0000313" key="16">
    <source>
        <dbReference type="Proteomes" id="UP000189966"/>
    </source>
</evidence>
<dbReference type="RefSeq" id="WP_080155990.1">
    <property type="nucleotide sequence ID" value="NZ_FUZI01000001.1"/>
</dbReference>
<evidence type="ECO:0000313" key="15">
    <source>
        <dbReference type="EMBL" id="SKC31172.1"/>
    </source>
</evidence>
<evidence type="ECO:0000256" key="7">
    <source>
        <dbReference type="ARBA" id="ARBA00022723"/>
    </source>
</evidence>
<dbReference type="Gene3D" id="1.20.950.20">
    <property type="entry name" value="Transmembrane di-heme cytochromes, Chain C"/>
    <property type="match status" value="1"/>
</dbReference>
<evidence type="ECO:0000256" key="2">
    <source>
        <dbReference type="ARBA" id="ARBA00004651"/>
    </source>
</evidence>
<sequence length="181" mass="20613">MKSGPHKNWHPVIIWLHWLVALTVMGLFALGWWMVELNYYHAWYKTAPDTHKSIGLILLFFVGIRLIFRMLTASPVAISTHAKWEKWLAKYTHWALYGVLMIVMLSGYLISTADGRAISVFGLFDMPATLTNIKNQEDIAGVIHWYGACILIGLTLLHAIGAIKHHFLDKDDTLKRMLGKA</sequence>
<gene>
    <name evidence="15" type="ORF">CZ809_00650</name>
</gene>
<dbReference type="GO" id="GO:0022904">
    <property type="term" value="P:respiratory electron transport chain"/>
    <property type="evidence" value="ECO:0007669"/>
    <property type="project" value="InterPro"/>
</dbReference>
<keyword evidence="9 13" id="KW-1133">Transmembrane helix</keyword>
<keyword evidence="5" id="KW-0349">Heme</keyword>
<dbReference type="PANTHER" id="PTHR30529">
    <property type="entry name" value="CYTOCHROME B561"/>
    <property type="match status" value="1"/>
</dbReference>
<keyword evidence="3" id="KW-0813">Transport</keyword>
<feature type="transmembrane region" description="Helical" evidence="13">
    <location>
        <begin position="12"/>
        <end position="34"/>
    </location>
</feature>
<keyword evidence="10" id="KW-0408">Iron</keyword>
<feature type="transmembrane region" description="Helical" evidence="13">
    <location>
        <begin position="91"/>
        <end position="110"/>
    </location>
</feature>
<dbReference type="GO" id="GO:0009055">
    <property type="term" value="F:electron transfer activity"/>
    <property type="evidence" value="ECO:0007669"/>
    <property type="project" value="InterPro"/>
</dbReference>
<name>A0A1T5HWN9_9GAMM</name>
<evidence type="ECO:0000256" key="10">
    <source>
        <dbReference type="ARBA" id="ARBA00023004"/>
    </source>
</evidence>
<keyword evidence="4" id="KW-1003">Cell membrane</keyword>
<keyword evidence="6 13" id="KW-0812">Transmembrane</keyword>
<evidence type="ECO:0000256" key="8">
    <source>
        <dbReference type="ARBA" id="ARBA00022982"/>
    </source>
</evidence>
<keyword evidence="7" id="KW-0479">Metal-binding</keyword>
<dbReference type="SUPFAM" id="SSF81342">
    <property type="entry name" value="Transmembrane di-heme cytochromes"/>
    <property type="match status" value="1"/>
</dbReference>
<evidence type="ECO:0000256" key="6">
    <source>
        <dbReference type="ARBA" id="ARBA00022692"/>
    </source>
</evidence>
<reference evidence="15 16" key="1">
    <citation type="submission" date="2017-02" db="EMBL/GenBank/DDBJ databases">
        <authorList>
            <person name="Peterson S.W."/>
        </authorList>
    </citation>
    <scope>NUCLEOTIDE SEQUENCE [LARGE SCALE GENOMIC DNA]</scope>
    <source>
        <strain evidence="16">type strain: NCCB 100098</strain>
    </source>
</reference>
<evidence type="ECO:0000259" key="14">
    <source>
        <dbReference type="Pfam" id="PF01292"/>
    </source>
</evidence>
<dbReference type="EMBL" id="FUZI01000001">
    <property type="protein sequence ID" value="SKC31172.1"/>
    <property type="molecule type" value="Genomic_DNA"/>
</dbReference>
<accession>A0A1T5HWN9</accession>
<dbReference type="AlphaFoldDB" id="A0A1T5HWN9"/>
<dbReference type="InterPro" id="IPR016174">
    <property type="entry name" value="Di-haem_cyt_TM"/>
</dbReference>
<feature type="transmembrane region" description="Helical" evidence="13">
    <location>
        <begin position="143"/>
        <end position="163"/>
    </location>
</feature>
<evidence type="ECO:0000256" key="13">
    <source>
        <dbReference type="SAM" id="Phobius"/>
    </source>
</evidence>
<keyword evidence="8" id="KW-0249">Electron transport</keyword>